<dbReference type="PANTHER" id="PTHR28037:SF1">
    <property type="entry name" value="ALCOHOL O-ACETYLTRANSFERASE 1-RELATED"/>
    <property type="match status" value="1"/>
</dbReference>
<evidence type="ECO:0000313" key="3">
    <source>
        <dbReference type="Proteomes" id="UP000268857"/>
    </source>
</evidence>
<evidence type="ECO:0000259" key="1">
    <source>
        <dbReference type="Pfam" id="PF00668"/>
    </source>
</evidence>
<dbReference type="InterPro" id="IPR001242">
    <property type="entry name" value="Condensation_dom"/>
</dbReference>
<dbReference type="STRING" id="211165.GCA_000317285_05324"/>
<reference evidence="2 3" key="1">
    <citation type="journal article" date="2019" name="Genome Biol. Evol.">
        <title>Day and night: Metabolic profiles and evolutionary relationships of six axenic non-marine cyanobacteria.</title>
        <authorList>
            <person name="Will S.E."/>
            <person name="Henke P."/>
            <person name="Boedeker C."/>
            <person name="Huang S."/>
            <person name="Brinkmann H."/>
            <person name="Rohde M."/>
            <person name="Jarek M."/>
            <person name="Friedl T."/>
            <person name="Seufert S."/>
            <person name="Schumacher M."/>
            <person name="Overmann J."/>
            <person name="Neumann-Schaal M."/>
            <person name="Petersen J."/>
        </authorList>
    </citation>
    <scope>NUCLEOTIDE SEQUENCE [LARGE SCALE GENOMIC DNA]</scope>
    <source>
        <strain evidence="2 3">PCC 6912</strain>
    </source>
</reference>
<dbReference type="Gene3D" id="3.30.559.30">
    <property type="entry name" value="Nonribosomal peptide synthetase, condensation domain"/>
    <property type="match status" value="1"/>
</dbReference>
<accession>A0A433NRU8</accession>
<dbReference type="Proteomes" id="UP000268857">
    <property type="component" value="Unassembled WGS sequence"/>
</dbReference>
<dbReference type="GO" id="GO:0008610">
    <property type="term" value="P:lipid biosynthetic process"/>
    <property type="evidence" value="ECO:0007669"/>
    <property type="project" value="UniProtKB-ARBA"/>
</dbReference>
<dbReference type="OrthoDB" id="863140at2"/>
<feature type="domain" description="Condensation" evidence="1">
    <location>
        <begin position="29"/>
        <end position="333"/>
    </location>
</feature>
<dbReference type="Pfam" id="PF00668">
    <property type="entry name" value="Condensation"/>
    <property type="match status" value="1"/>
</dbReference>
<organism evidence="2 3">
    <name type="scientific">Chlorogloeopsis fritschii PCC 6912</name>
    <dbReference type="NCBI Taxonomy" id="211165"/>
    <lineage>
        <taxon>Bacteria</taxon>
        <taxon>Bacillati</taxon>
        <taxon>Cyanobacteriota</taxon>
        <taxon>Cyanophyceae</taxon>
        <taxon>Nostocales</taxon>
        <taxon>Chlorogloeopsidaceae</taxon>
        <taxon>Chlorogloeopsis</taxon>
    </lineage>
</organism>
<protein>
    <recommendedName>
        <fullName evidence="1">Condensation domain-containing protein</fullName>
    </recommendedName>
</protein>
<evidence type="ECO:0000313" key="2">
    <source>
        <dbReference type="EMBL" id="RUR86967.1"/>
    </source>
</evidence>
<name>A0A433NRU8_CHLFR</name>
<gene>
    <name evidence="2" type="ORF">PCC6912_04100</name>
</gene>
<dbReference type="SUPFAM" id="SSF52777">
    <property type="entry name" value="CoA-dependent acyltransferases"/>
    <property type="match status" value="2"/>
</dbReference>
<dbReference type="InterPro" id="IPR023213">
    <property type="entry name" value="CAT-like_dom_sf"/>
</dbReference>
<dbReference type="PANTHER" id="PTHR28037">
    <property type="entry name" value="ALCOHOL O-ACETYLTRANSFERASE 1-RELATED"/>
    <property type="match status" value="1"/>
</dbReference>
<sequence length="438" mass="49814">MNSLNRKLGLVENLFKILHDLGSMIDVNVGRIEGQLAPDILRQALNLVQKRHPMLQVHIVESSDGACFRSEGTSDIPLHIINKQDENQWLEIAEDELHKKFSGSMEPLCRVTFLHSSISNDISEIIATFHHAVTDGMSCMRFFDDLLSYCQQITDGEDIATVVTMELLPPLEKMLAKHLTHHNQVEEAQDKSYQTNHLPELIIEKEVSPSQRRTRLVTKILRKDITVLLKDRCKQEKTTVNGALCAAMLLETAKIIFRDGNIRNINLSCGSNINLRKFCQPEVIDKYIGCFISGIEEIHCLEKDTQFWDLAREFKRKIHQSINSKLPIFQVSNADNFQKFNKNFINQASVHNMGRSSTTHISNRGQFNLPEKYGSLKLKELYFATGQHIVGTCFWLGVVTFHEHLFCTFAHVIPLVSVKTAEQFANSVMATIHKACTS</sequence>
<comment type="caution">
    <text evidence="2">The sequence shown here is derived from an EMBL/GenBank/DDBJ whole genome shotgun (WGS) entry which is preliminary data.</text>
</comment>
<dbReference type="InterPro" id="IPR052058">
    <property type="entry name" value="Alcohol_O-acetyltransferase"/>
</dbReference>
<dbReference type="EMBL" id="RSCJ01000001">
    <property type="protein sequence ID" value="RUR86967.1"/>
    <property type="molecule type" value="Genomic_DNA"/>
</dbReference>
<dbReference type="GO" id="GO:0003824">
    <property type="term" value="F:catalytic activity"/>
    <property type="evidence" value="ECO:0007669"/>
    <property type="project" value="InterPro"/>
</dbReference>
<dbReference type="AlphaFoldDB" id="A0A433NRU8"/>
<dbReference type="RefSeq" id="WP_016874113.1">
    <property type="nucleotide sequence ID" value="NZ_AJLN01000116.1"/>
</dbReference>
<keyword evidence="3" id="KW-1185">Reference proteome</keyword>
<proteinExistence type="predicted"/>
<dbReference type="Gene3D" id="3.30.559.10">
    <property type="entry name" value="Chloramphenicol acetyltransferase-like domain"/>
    <property type="match status" value="1"/>
</dbReference>